<organism evidence="10 11">
    <name type="scientific">Porites evermanni</name>
    <dbReference type="NCBI Taxonomy" id="104178"/>
    <lineage>
        <taxon>Eukaryota</taxon>
        <taxon>Metazoa</taxon>
        <taxon>Cnidaria</taxon>
        <taxon>Anthozoa</taxon>
        <taxon>Hexacorallia</taxon>
        <taxon>Scleractinia</taxon>
        <taxon>Fungiina</taxon>
        <taxon>Poritidae</taxon>
        <taxon>Porites</taxon>
    </lineage>
</organism>
<dbReference type="EMBL" id="CALNXI010002655">
    <property type="protein sequence ID" value="CAH3189741.1"/>
    <property type="molecule type" value="Genomic_DNA"/>
</dbReference>
<dbReference type="Proteomes" id="UP001159427">
    <property type="component" value="Unassembled WGS sequence"/>
</dbReference>
<evidence type="ECO:0000256" key="6">
    <source>
        <dbReference type="ARBA" id="ARBA00023136"/>
    </source>
</evidence>
<keyword evidence="3 8" id="KW-0812">Transmembrane</keyword>
<evidence type="ECO:0000313" key="11">
    <source>
        <dbReference type="Proteomes" id="UP001159427"/>
    </source>
</evidence>
<evidence type="ECO:0000256" key="7">
    <source>
        <dbReference type="SAM" id="MobiDB-lite"/>
    </source>
</evidence>
<keyword evidence="4" id="KW-0732">Signal</keyword>
<name>A0ABN8SFU7_9CNID</name>
<evidence type="ECO:0000256" key="3">
    <source>
        <dbReference type="ARBA" id="ARBA00022692"/>
    </source>
</evidence>
<keyword evidence="6 8" id="KW-0472">Membrane</keyword>
<feature type="transmembrane region" description="Helical" evidence="8">
    <location>
        <begin position="52"/>
        <end position="73"/>
    </location>
</feature>
<evidence type="ECO:0000313" key="10">
    <source>
        <dbReference type="EMBL" id="CAH3189741.1"/>
    </source>
</evidence>
<dbReference type="PANTHER" id="PTHR35578">
    <property type="entry name" value="PROLINE-RICH TRANSMEMBRANE PROTEIN 4-RELATED"/>
    <property type="match status" value="1"/>
</dbReference>
<evidence type="ECO:0000259" key="9">
    <source>
        <dbReference type="Pfam" id="PF25987"/>
    </source>
</evidence>
<protein>
    <recommendedName>
        <fullName evidence="9">Proline-rich transmembrane protein 3/4 domain-containing protein</fullName>
    </recommendedName>
</protein>
<keyword evidence="2" id="KW-0597">Phosphoprotein</keyword>
<dbReference type="InterPro" id="IPR059081">
    <property type="entry name" value="PRRT3-4"/>
</dbReference>
<feature type="domain" description="Proline-rich transmembrane protein 3/4" evidence="9">
    <location>
        <begin position="29"/>
        <end position="312"/>
    </location>
</feature>
<feature type="region of interest" description="Disordered" evidence="7">
    <location>
        <begin position="1"/>
        <end position="20"/>
    </location>
</feature>
<keyword evidence="5 8" id="KW-1133">Transmembrane helix</keyword>
<accession>A0ABN8SFU7</accession>
<comment type="caution">
    <text evidence="10">The sequence shown here is derived from an EMBL/GenBank/DDBJ whole genome shotgun (WGS) entry which is preliminary data.</text>
</comment>
<keyword evidence="11" id="KW-1185">Reference proteome</keyword>
<reference evidence="10 11" key="1">
    <citation type="submission" date="2022-05" db="EMBL/GenBank/DDBJ databases">
        <authorList>
            <consortium name="Genoscope - CEA"/>
            <person name="William W."/>
        </authorList>
    </citation>
    <scope>NUCLEOTIDE SEQUENCE [LARGE SCALE GENOMIC DNA]</scope>
</reference>
<feature type="transmembrane region" description="Helical" evidence="8">
    <location>
        <begin position="193"/>
        <end position="214"/>
    </location>
</feature>
<gene>
    <name evidence="10" type="ORF">PEVE_00019694</name>
</gene>
<evidence type="ECO:0000256" key="8">
    <source>
        <dbReference type="SAM" id="Phobius"/>
    </source>
</evidence>
<evidence type="ECO:0000256" key="5">
    <source>
        <dbReference type="ARBA" id="ARBA00022989"/>
    </source>
</evidence>
<evidence type="ECO:0000256" key="4">
    <source>
        <dbReference type="ARBA" id="ARBA00022729"/>
    </source>
</evidence>
<feature type="transmembrane region" description="Helical" evidence="8">
    <location>
        <begin position="248"/>
        <end position="268"/>
    </location>
</feature>
<comment type="subcellular location">
    <subcellularLocation>
        <location evidence="1">Membrane</location>
        <topology evidence="1">Multi-pass membrane protein</topology>
    </subcellularLocation>
</comment>
<feature type="transmembrane region" description="Helical" evidence="8">
    <location>
        <begin position="85"/>
        <end position="105"/>
    </location>
</feature>
<feature type="transmembrane region" description="Helical" evidence="8">
    <location>
        <begin position="125"/>
        <end position="147"/>
    </location>
</feature>
<dbReference type="InterPro" id="IPR052836">
    <property type="entry name" value="PRRT_domain-containing"/>
</dbReference>
<feature type="transmembrane region" description="Helical" evidence="8">
    <location>
        <begin position="159"/>
        <end position="181"/>
    </location>
</feature>
<feature type="transmembrane region" description="Helical" evidence="8">
    <location>
        <begin position="288"/>
        <end position="309"/>
    </location>
</feature>
<sequence>MGSKHDPSNYTMSEPEAETTATIPSHRVIGEPLPEWSSAIRSWGSIWLVYQYGFGAAFGILALLTLIFLLRSLKINRAARPKKAALHVLVLLFLFGLSRSLFLSVDAYSTKMIFPQTLSNILWSLGNPCIVTAYVLVFLVLKNIFFMKERFKKWYTTRNIAFVTIPYFTLVFVTELVVHYIPNFVGLTFTCQMAFVVLSLIVTTFYSIIAFMLWKNLKGKQSCKRKERRHQLAWVDKNKAHGQRTLSLLKLCLATVLGGFSLSALQIYSMSGVYGVFSKASYVEAWPWLIFNYAMRALEWYLAFLLYLATTRGSRNTGGQRASFSITLDIHNLKPIPGSRKPSRKLSLLNAHPRTVAHADIF</sequence>
<evidence type="ECO:0000256" key="1">
    <source>
        <dbReference type="ARBA" id="ARBA00004141"/>
    </source>
</evidence>
<evidence type="ECO:0000256" key="2">
    <source>
        <dbReference type="ARBA" id="ARBA00022553"/>
    </source>
</evidence>
<proteinExistence type="predicted"/>
<dbReference type="Pfam" id="PF25987">
    <property type="entry name" value="PRRT3"/>
    <property type="match status" value="1"/>
</dbReference>